<dbReference type="RefSeq" id="WP_208664623.1">
    <property type="nucleotide sequence ID" value="NZ_CP041147.1"/>
</dbReference>
<evidence type="ECO:0000313" key="13">
    <source>
        <dbReference type="Proteomes" id="UP000315201"/>
    </source>
</evidence>
<evidence type="ECO:0000256" key="2">
    <source>
        <dbReference type="ARBA" id="ARBA00012393"/>
    </source>
</evidence>
<dbReference type="InterPro" id="IPR015864">
    <property type="entry name" value="FAD_synthase"/>
</dbReference>
<dbReference type="Gene3D" id="3.40.50.620">
    <property type="entry name" value="HUPs"/>
    <property type="match status" value="1"/>
</dbReference>
<evidence type="ECO:0000259" key="11">
    <source>
        <dbReference type="Pfam" id="PF06574"/>
    </source>
</evidence>
<dbReference type="GO" id="GO:0006747">
    <property type="term" value="P:FAD biosynthetic process"/>
    <property type="evidence" value="ECO:0007669"/>
    <property type="project" value="UniProtKB-UniPathway"/>
</dbReference>
<keyword evidence="3" id="KW-0285">Flavoprotein</keyword>
<keyword evidence="4" id="KW-0288">FMN</keyword>
<proteinExistence type="predicted"/>
<evidence type="ECO:0000256" key="7">
    <source>
        <dbReference type="ARBA" id="ARBA00022741"/>
    </source>
</evidence>
<dbReference type="EMBL" id="CP041147">
    <property type="protein sequence ID" value="QDF65041.1"/>
    <property type="molecule type" value="Genomic_DNA"/>
</dbReference>
<sequence>MQDLIVYKLEQFETKENDCFILGSFESFHLGHLQLFNKANSLPGRNILVTFNVENGMPKFEENYFANSKAKYFQLARFPFDAVIELDFWEIKHLEGPEFIKLLSQNQKINLIGGKDFKFGNGAKWNLIDFKYDNATNHIVDFVKIQNTKISTSLIKQNLEFGKVEFANSMLVFEYPILAKVLDQNLLDIDYKVLKLHSGIYASKIYVDNLVFYALIHVSLNKQYHFQLIDFEQSNNWIDAEIYIEVFREIRLIISTIDDQIVESDLDNAKQYFLNLLNKK</sequence>
<keyword evidence="5" id="KW-0808">Transferase</keyword>
<comment type="pathway">
    <text evidence="1">Cofactor biosynthesis; FAD biosynthesis; FAD from FMN: step 1/1.</text>
</comment>
<evidence type="ECO:0000256" key="4">
    <source>
        <dbReference type="ARBA" id="ARBA00022643"/>
    </source>
</evidence>
<feature type="domain" description="FAD synthetase" evidence="11">
    <location>
        <begin position="14"/>
        <end position="153"/>
    </location>
</feature>
<dbReference type="EC" id="2.7.7.2" evidence="2"/>
<accession>A0A4Y6I6P0</accession>
<gene>
    <name evidence="12" type="ORF">FIV53_01880</name>
</gene>
<dbReference type="NCBIfam" id="NF005518">
    <property type="entry name" value="PRK07143.1"/>
    <property type="match status" value="1"/>
</dbReference>
<evidence type="ECO:0000256" key="6">
    <source>
        <dbReference type="ARBA" id="ARBA00022695"/>
    </source>
</evidence>
<organism evidence="12 13">
    <name type="scientific">Mycoplasma nasistruthionis</name>
    <dbReference type="NCBI Taxonomy" id="353852"/>
    <lineage>
        <taxon>Bacteria</taxon>
        <taxon>Bacillati</taxon>
        <taxon>Mycoplasmatota</taxon>
        <taxon>Mollicutes</taxon>
        <taxon>Mycoplasmataceae</taxon>
        <taxon>Mycoplasma</taxon>
    </lineage>
</organism>
<dbReference type="Proteomes" id="UP000315201">
    <property type="component" value="Chromosome"/>
</dbReference>
<evidence type="ECO:0000313" key="12">
    <source>
        <dbReference type="EMBL" id="QDF65041.1"/>
    </source>
</evidence>
<comment type="catalytic activity">
    <reaction evidence="10">
        <text>FMN + ATP + H(+) = FAD + diphosphate</text>
        <dbReference type="Rhea" id="RHEA:17237"/>
        <dbReference type="ChEBI" id="CHEBI:15378"/>
        <dbReference type="ChEBI" id="CHEBI:30616"/>
        <dbReference type="ChEBI" id="CHEBI:33019"/>
        <dbReference type="ChEBI" id="CHEBI:57692"/>
        <dbReference type="ChEBI" id="CHEBI:58210"/>
        <dbReference type="EC" id="2.7.7.2"/>
    </reaction>
</comment>
<reference evidence="12 13" key="1">
    <citation type="submission" date="2019-06" db="EMBL/GenBank/DDBJ databases">
        <title>Mycoplasma nasistruthionis sp. nov. str Ms03.</title>
        <authorList>
            <person name="Botes A."/>
        </authorList>
    </citation>
    <scope>NUCLEOTIDE SEQUENCE [LARGE SCALE GENOMIC DNA]</scope>
    <source>
        <strain evidence="12 13">Ms03</strain>
    </source>
</reference>
<name>A0A4Y6I6P0_9MOLU</name>
<evidence type="ECO:0000256" key="8">
    <source>
        <dbReference type="ARBA" id="ARBA00022827"/>
    </source>
</evidence>
<evidence type="ECO:0000256" key="5">
    <source>
        <dbReference type="ARBA" id="ARBA00022679"/>
    </source>
</evidence>
<dbReference type="UniPathway" id="UPA00277">
    <property type="reaction ID" value="UER00407"/>
</dbReference>
<dbReference type="GO" id="GO:0009231">
    <property type="term" value="P:riboflavin biosynthetic process"/>
    <property type="evidence" value="ECO:0007669"/>
    <property type="project" value="InterPro"/>
</dbReference>
<dbReference type="Pfam" id="PF06574">
    <property type="entry name" value="FAD_syn"/>
    <property type="match status" value="1"/>
</dbReference>
<protein>
    <recommendedName>
        <fullName evidence="2">FAD synthase</fullName>
        <ecNumber evidence="2">2.7.7.2</ecNumber>
    </recommendedName>
</protein>
<dbReference type="GO" id="GO:0005524">
    <property type="term" value="F:ATP binding"/>
    <property type="evidence" value="ECO:0007669"/>
    <property type="project" value="UniProtKB-KW"/>
</dbReference>
<keyword evidence="7" id="KW-0547">Nucleotide-binding</keyword>
<evidence type="ECO:0000256" key="9">
    <source>
        <dbReference type="ARBA" id="ARBA00022840"/>
    </source>
</evidence>
<dbReference type="AlphaFoldDB" id="A0A4Y6I6P0"/>
<dbReference type="InterPro" id="IPR014729">
    <property type="entry name" value="Rossmann-like_a/b/a_fold"/>
</dbReference>
<dbReference type="NCBIfam" id="NF045965">
    <property type="entry name" value="RibF_rel"/>
    <property type="match status" value="1"/>
</dbReference>
<dbReference type="SUPFAM" id="SSF52374">
    <property type="entry name" value="Nucleotidylyl transferase"/>
    <property type="match status" value="1"/>
</dbReference>
<keyword evidence="9" id="KW-0067">ATP-binding</keyword>
<keyword evidence="8" id="KW-0274">FAD</keyword>
<evidence type="ECO:0000256" key="1">
    <source>
        <dbReference type="ARBA" id="ARBA00004726"/>
    </source>
</evidence>
<evidence type="ECO:0000256" key="3">
    <source>
        <dbReference type="ARBA" id="ARBA00022630"/>
    </source>
</evidence>
<evidence type="ECO:0000256" key="10">
    <source>
        <dbReference type="ARBA" id="ARBA00049494"/>
    </source>
</evidence>
<dbReference type="GO" id="GO:0003919">
    <property type="term" value="F:FMN adenylyltransferase activity"/>
    <property type="evidence" value="ECO:0007669"/>
    <property type="project" value="UniProtKB-EC"/>
</dbReference>
<keyword evidence="6" id="KW-0548">Nucleotidyltransferase</keyword>
<keyword evidence="13" id="KW-1185">Reference proteome</keyword>